<reference evidence="2 3" key="2">
    <citation type="submission" date="2020-08" db="EMBL/GenBank/DDBJ databases">
        <title>The Agave Microbiome: Exploring the role of microbial communities in plant adaptations to desert environments.</title>
        <authorList>
            <person name="Partida-Martinez L.P."/>
        </authorList>
    </citation>
    <scope>NUCLEOTIDE SEQUENCE [LARGE SCALE GENOMIC DNA]</scope>
    <source>
        <strain evidence="2 3">AS2.3</strain>
    </source>
</reference>
<dbReference type="EMBL" id="JACCBY010000004">
    <property type="protein sequence ID" value="NYD91161.1"/>
    <property type="molecule type" value="Genomic_DNA"/>
</dbReference>
<accession>A0A7Y9K2M9</accession>
<sequence>MPDDVAHIGTCGGVEIGVAPHDAVTVDAALAIAGMFERELGQERPAGGLDHLDRALGGAITRLRADGIFSGGLGAMLTLSTPEPPVRAGSIVVMGLGDPGPWRPDTMRTVLACAAREAVRLDVVSAGFAPGLLDSGLHPDRLAGVSDAMLAGLLDGLGDGRRGALTHWIFCTGATHLDATVAVFRQGFARLAR</sequence>
<dbReference type="SUPFAM" id="SSF52949">
    <property type="entry name" value="Macro domain-like"/>
    <property type="match status" value="1"/>
</dbReference>
<keyword evidence="3" id="KW-1185">Reference proteome</keyword>
<name>A0A7Y9K2M9_9SPHN</name>
<dbReference type="Gene3D" id="3.40.220.10">
    <property type="entry name" value="Leucine Aminopeptidase, subunit E, domain 1"/>
    <property type="match status" value="1"/>
</dbReference>
<dbReference type="InterPro" id="IPR043472">
    <property type="entry name" value="Macro_dom-like"/>
</dbReference>
<dbReference type="AlphaFoldDB" id="A0A7Y9K2M9"/>
<evidence type="ECO:0000313" key="3">
    <source>
        <dbReference type="Proteomes" id="UP000517753"/>
    </source>
</evidence>
<gene>
    <name evidence="2" type="ORF">HD841_002968</name>
</gene>
<dbReference type="GO" id="GO:0006508">
    <property type="term" value="P:proteolysis"/>
    <property type="evidence" value="ECO:0007669"/>
    <property type="project" value="InterPro"/>
</dbReference>
<evidence type="ECO:0000259" key="1">
    <source>
        <dbReference type="Pfam" id="PF02789"/>
    </source>
</evidence>
<dbReference type="Pfam" id="PF02789">
    <property type="entry name" value="Peptidase_M17_N"/>
    <property type="match status" value="1"/>
</dbReference>
<dbReference type="Proteomes" id="UP000517753">
    <property type="component" value="Unassembled WGS sequence"/>
</dbReference>
<protein>
    <recommendedName>
        <fullName evidence="1">Peptidase M17 leucyl aminopeptidase N-terminal domain-containing protein</fullName>
    </recommendedName>
</protein>
<evidence type="ECO:0000313" key="2">
    <source>
        <dbReference type="EMBL" id="NYD91161.1"/>
    </source>
</evidence>
<reference evidence="2 3" key="1">
    <citation type="submission" date="2020-07" db="EMBL/GenBank/DDBJ databases">
        <authorList>
            <person name="Partida-Martinez L."/>
            <person name="Huntemann M."/>
            <person name="Clum A."/>
            <person name="Wang J."/>
            <person name="Palaniappan K."/>
            <person name="Ritter S."/>
            <person name="Chen I.-M."/>
            <person name="Stamatis D."/>
            <person name="Reddy T."/>
            <person name="O'Malley R."/>
            <person name="Daum C."/>
            <person name="Shapiro N."/>
            <person name="Ivanova N."/>
            <person name="Kyrpides N."/>
            <person name="Woyke T."/>
        </authorList>
    </citation>
    <scope>NUCLEOTIDE SEQUENCE [LARGE SCALE GENOMIC DNA]</scope>
    <source>
        <strain evidence="2 3">AS2.3</strain>
    </source>
</reference>
<feature type="domain" description="Peptidase M17 leucyl aminopeptidase N-terminal" evidence="1">
    <location>
        <begin position="39"/>
        <end position="130"/>
    </location>
</feature>
<comment type="caution">
    <text evidence="2">The sequence shown here is derived from an EMBL/GenBank/DDBJ whole genome shotgun (WGS) entry which is preliminary data.</text>
</comment>
<dbReference type="InterPro" id="IPR008283">
    <property type="entry name" value="Peptidase_M17_N"/>
</dbReference>
<dbReference type="GO" id="GO:0070006">
    <property type="term" value="F:metalloaminopeptidase activity"/>
    <property type="evidence" value="ECO:0007669"/>
    <property type="project" value="InterPro"/>
</dbReference>
<organism evidence="2 3">
    <name type="scientific">Sphingomonas melonis</name>
    <dbReference type="NCBI Taxonomy" id="152682"/>
    <lineage>
        <taxon>Bacteria</taxon>
        <taxon>Pseudomonadati</taxon>
        <taxon>Pseudomonadota</taxon>
        <taxon>Alphaproteobacteria</taxon>
        <taxon>Sphingomonadales</taxon>
        <taxon>Sphingomonadaceae</taxon>
        <taxon>Sphingomonas</taxon>
    </lineage>
</organism>
<proteinExistence type="predicted"/>
<dbReference type="RefSeq" id="WP_179509587.1">
    <property type="nucleotide sequence ID" value="NZ_JACCBY010000004.1"/>
</dbReference>